<gene>
    <name evidence="2" type="ORF">S12H4_39478</name>
</gene>
<sequence>AIIELRETYFEIRNVTRKIPAQIREDTGSIAITTPNSVATPLPPLKPARMGKM</sequence>
<accession>X1TKF2</accession>
<proteinExistence type="predicted"/>
<name>X1TKF2_9ZZZZ</name>
<organism evidence="2">
    <name type="scientific">marine sediment metagenome</name>
    <dbReference type="NCBI Taxonomy" id="412755"/>
    <lineage>
        <taxon>unclassified sequences</taxon>
        <taxon>metagenomes</taxon>
        <taxon>ecological metagenomes</taxon>
    </lineage>
</organism>
<feature type="region of interest" description="Disordered" evidence="1">
    <location>
        <begin position="34"/>
        <end position="53"/>
    </location>
</feature>
<feature type="non-terminal residue" evidence="2">
    <location>
        <position position="1"/>
    </location>
</feature>
<evidence type="ECO:0000313" key="2">
    <source>
        <dbReference type="EMBL" id="GAI88040.1"/>
    </source>
</evidence>
<dbReference type="EMBL" id="BARW01023862">
    <property type="protein sequence ID" value="GAI88040.1"/>
    <property type="molecule type" value="Genomic_DNA"/>
</dbReference>
<evidence type="ECO:0000256" key="1">
    <source>
        <dbReference type="SAM" id="MobiDB-lite"/>
    </source>
</evidence>
<comment type="caution">
    <text evidence="2">The sequence shown here is derived from an EMBL/GenBank/DDBJ whole genome shotgun (WGS) entry which is preliminary data.</text>
</comment>
<dbReference type="AlphaFoldDB" id="X1TKF2"/>
<reference evidence="2" key="1">
    <citation type="journal article" date="2014" name="Front. Microbiol.">
        <title>High frequency of phylogenetically diverse reductive dehalogenase-homologous genes in deep subseafloor sedimentary metagenomes.</title>
        <authorList>
            <person name="Kawai M."/>
            <person name="Futagami T."/>
            <person name="Toyoda A."/>
            <person name="Takaki Y."/>
            <person name="Nishi S."/>
            <person name="Hori S."/>
            <person name="Arai W."/>
            <person name="Tsubouchi T."/>
            <person name="Morono Y."/>
            <person name="Uchiyama I."/>
            <person name="Ito T."/>
            <person name="Fujiyama A."/>
            <person name="Inagaki F."/>
            <person name="Takami H."/>
        </authorList>
    </citation>
    <scope>NUCLEOTIDE SEQUENCE</scope>
    <source>
        <strain evidence="2">Expedition CK06-06</strain>
    </source>
</reference>
<protein>
    <submittedName>
        <fullName evidence="2">Uncharacterized protein</fullName>
    </submittedName>
</protein>